<dbReference type="SUPFAM" id="SSF46785">
    <property type="entry name" value="Winged helix' DNA-binding domain"/>
    <property type="match status" value="1"/>
</dbReference>
<dbReference type="InterPro" id="IPR036388">
    <property type="entry name" value="WH-like_DNA-bd_sf"/>
</dbReference>
<keyword evidence="2" id="KW-0805">Transcription regulation</keyword>
<comment type="similarity">
    <text evidence="1">Belongs to the LysR transcriptional regulatory family.</text>
</comment>
<dbReference type="AlphaFoldDB" id="A0A7W4VYL0"/>
<evidence type="ECO:0000256" key="3">
    <source>
        <dbReference type="ARBA" id="ARBA00023125"/>
    </source>
</evidence>
<evidence type="ECO:0000313" key="7">
    <source>
        <dbReference type="Proteomes" id="UP000589626"/>
    </source>
</evidence>
<sequence length="314" mass="33954">MDFRQLEYFRVVVDAGSVSRAAKRLHLTQPPVSIAISKLEKELGVRLLERTAKGVVPTAAGLYLLAEGGQLLADRDRLVRQLALMGDGAVGELRVGVEPMVVNELIAEVVGAFVDSAPGAHVSLTDAAPDALLHGVRTGELDLACVPFGPNQFADFVTEFCDYELLGRIPVQLAVPAGRRREQHEGARGWGRWVVPYRLSAFNGFPEAIEGALRDDPTFETIEVSTPQTSVGFVAAGLGVALVTERMVKGNPEVAALWAPDWVPDMGVSVLWRRGGEVTPLMARWLDASRAVARDRLVRVEPYTSVNTPGDDPV</sequence>
<dbReference type="FunFam" id="1.10.10.10:FF:000001">
    <property type="entry name" value="LysR family transcriptional regulator"/>
    <property type="match status" value="1"/>
</dbReference>
<dbReference type="GO" id="GO:0003700">
    <property type="term" value="F:DNA-binding transcription factor activity"/>
    <property type="evidence" value="ECO:0007669"/>
    <property type="project" value="InterPro"/>
</dbReference>
<keyword evidence="7" id="KW-1185">Reference proteome</keyword>
<dbReference type="Proteomes" id="UP000589626">
    <property type="component" value="Unassembled WGS sequence"/>
</dbReference>
<dbReference type="PANTHER" id="PTHR30346">
    <property type="entry name" value="TRANSCRIPTIONAL DUAL REGULATOR HCAR-RELATED"/>
    <property type="match status" value="1"/>
</dbReference>
<dbReference type="InterPro" id="IPR036390">
    <property type="entry name" value="WH_DNA-bd_sf"/>
</dbReference>
<gene>
    <name evidence="6" type="ORF">FHU40_003937</name>
</gene>
<organism evidence="6 7">
    <name type="scientific">Nocardioides soli</name>
    <dbReference type="NCBI Taxonomy" id="1036020"/>
    <lineage>
        <taxon>Bacteria</taxon>
        <taxon>Bacillati</taxon>
        <taxon>Actinomycetota</taxon>
        <taxon>Actinomycetes</taxon>
        <taxon>Propionibacteriales</taxon>
        <taxon>Nocardioidaceae</taxon>
        <taxon>Nocardioides</taxon>
    </lineage>
</organism>
<evidence type="ECO:0000256" key="4">
    <source>
        <dbReference type="ARBA" id="ARBA00023163"/>
    </source>
</evidence>
<protein>
    <submittedName>
        <fullName evidence="6">DNA-binding transcriptional LysR family regulator</fullName>
    </submittedName>
</protein>
<dbReference type="EMBL" id="JACHWR010000003">
    <property type="protein sequence ID" value="MBB3044100.1"/>
    <property type="molecule type" value="Genomic_DNA"/>
</dbReference>
<dbReference type="Gene3D" id="3.40.190.10">
    <property type="entry name" value="Periplasmic binding protein-like II"/>
    <property type="match status" value="2"/>
</dbReference>
<dbReference type="PRINTS" id="PR00039">
    <property type="entry name" value="HTHLYSR"/>
</dbReference>
<dbReference type="InterPro" id="IPR005119">
    <property type="entry name" value="LysR_subst-bd"/>
</dbReference>
<evidence type="ECO:0000259" key="5">
    <source>
        <dbReference type="PROSITE" id="PS50931"/>
    </source>
</evidence>
<keyword evidence="3 6" id="KW-0238">DNA-binding</keyword>
<dbReference type="InterPro" id="IPR000847">
    <property type="entry name" value="LysR_HTH_N"/>
</dbReference>
<dbReference type="GO" id="GO:0003677">
    <property type="term" value="F:DNA binding"/>
    <property type="evidence" value="ECO:0007669"/>
    <property type="project" value="UniProtKB-KW"/>
</dbReference>
<dbReference type="CDD" id="cd05466">
    <property type="entry name" value="PBP2_LTTR_substrate"/>
    <property type="match status" value="1"/>
</dbReference>
<dbReference type="GO" id="GO:0032993">
    <property type="term" value="C:protein-DNA complex"/>
    <property type="evidence" value="ECO:0007669"/>
    <property type="project" value="TreeGrafter"/>
</dbReference>
<dbReference type="RefSeq" id="WP_183594013.1">
    <property type="nucleotide sequence ID" value="NZ_JACHWR010000003.1"/>
</dbReference>
<reference evidence="6 7" key="1">
    <citation type="submission" date="2020-08" db="EMBL/GenBank/DDBJ databases">
        <title>Sequencing the genomes of 1000 actinobacteria strains.</title>
        <authorList>
            <person name="Klenk H.-P."/>
        </authorList>
    </citation>
    <scope>NUCLEOTIDE SEQUENCE [LARGE SCALE GENOMIC DNA]</scope>
    <source>
        <strain evidence="6 7">DSM 105498</strain>
    </source>
</reference>
<dbReference type="SUPFAM" id="SSF53850">
    <property type="entry name" value="Periplasmic binding protein-like II"/>
    <property type="match status" value="1"/>
</dbReference>
<proteinExistence type="inferred from homology"/>
<evidence type="ECO:0000313" key="6">
    <source>
        <dbReference type="EMBL" id="MBB3044100.1"/>
    </source>
</evidence>
<feature type="domain" description="HTH lysR-type" evidence="5">
    <location>
        <begin position="1"/>
        <end position="58"/>
    </location>
</feature>
<evidence type="ECO:0000256" key="2">
    <source>
        <dbReference type="ARBA" id="ARBA00023015"/>
    </source>
</evidence>
<dbReference type="Gene3D" id="1.10.10.10">
    <property type="entry name" value="Winged helix-like DNA-binding domain superfamily/Winged helix DNA-binding domain"/>
    <property type="match status" value="1"/>
</dbReference>
<dbReference type="Pfam" id="PF00126">
    <property type="entry name" value="HTH_1"/>
    <property type="match status" value="1"/>
</dbReference>
<dbReference type="PROSITE" id="PS50931">
    <property type="entry name" value="HTH_LYSR"/>
    <property type="match status" value="1"/>
</dbReference>
<dbReference type="Pfam" id="PF03466">
    <property type="entry name" value="LysR_substrate"/>
    <property type="match status" value="1"/>
</dbReference>
<evidence type="ECO:0000256" key="1">
    <source>
        <dbReference type="ARBA" id="ARBA00009437"/>
    </source>
</evidence>
<dbReference type="PANTHER" id="PTHR30346:SF28">
    <property type="entry name" value="HTH-TYPE TRANSCRIPTIONAL REGULATOR CYNR"/>
    <property type="match status" value="1"/>
</dbReference>
<name>A0A7W4VYL0_9ACTN</name>
<comment type="caution">
    <text evidence="6">The sequence shown here is derived from an EMBL/GenBank/DDBJ whole genome shotgun (WGS) entry which is preliminary data.</text>
</comment>
<accession>A0A7W4VYL0</accession>
<keyword evidence="4" id="KW-0804">Transcription</keyword>